<name>A0A0G4GU01_VITBC</name>
<dbReference type="VEuPathDB" id="CryptoDB:Vbra_2739"/>
<proteinExistence type="predicted"/>
<evidence type="ECO:0000313" key="2">
    <source>
        <dbReference type="EMBL" id="CEM34251.1"/>
    </source>
</evidence>
<feature type="transmembrane region" description="Helical" evidence="1">
    <location>
        <begin position="304"/>
        <end position="329"/>
    </location>
</feature>
<feature type="transmembrane region" description="Helical" evidence="1">
    <location>
        <begin position="142"/>
        <end position="169"/>
    </location>
</feature>
<feature type="transmembrane region" description="Helical" evidence="1">
    <location>
        <begin position="335"/>
        <end position="352"/>
    </location>
</feature>
<feature type="transmembrane region" description="Helical" evidence="1">
    <location>
        <begin position="189"/>
        <end position="212"/>
    </location>
</feature>
<keyword evidence="3" id="KW-1185">Reference proteome</keyword>
<feature type="transmembrane region" description="Helical" evidence="1">
    <location>
        <begin position="245"/>
        <end position="265"/>
    </location>
</feature>
<dbReference type="OMA" id="CIGWESE"/>
<feature type="transmembrane region" description="Helical" evidence="1">
    <location>
        <begin position="435"/>
        <end position="453"/>
    </location>
</feature>
<keyword evidence="1" id="KW-0472">Membrane</keyword>
<accession>A0A0G4GU01</accession>
<feature type="transmembrane region" description="Helical" evidence="1">
    <location>
        <begin position="6"/>
        <end position="23"/>
    </location>
</feature>
<gene>
    <name evidence="2" type="ORF">Vbra_2739</name>
</gene>
<reference evidence="2 3" key="1">
    <citation type="submission" date="2014-11" db="EMBL/GenBank/DDBJ databases">
        <authorList>
            <person name="Zhu J."/>
            <person name="Qi W."/>
            <person name="Song R."/>
        </authorList>
    </citation>
    <scope>NUCLEOTIDE SEQUENCE [LARGE SCALE GENOMIC DNA]</scope>
</reference>
<dbReference type="InParanoid" id="A0A0G4GU01"/>
<dbReference type="Proteomes" id="UP000041254">
    <property type="component" value="Unassembled WGS sequence"/>
</dbReference>
<keyword evidence="1" id="KW-1133">Transmembrane helix</keyword>
<sequence length="517" mass="57662">MPVLLRPFVVPSLFLVGVWLTVVNKRPFLPYLLSPRPFYPQGKETAEPSREAVLQSLLLSVNRTTAFELGQLAEHLREHGEDADCVSDDRGGCKPVLERATELVGSRDRLTADEMWGIGHLIKRGEEEEAGKKMIWERVRGLFSFVNVMWALAILGIACSLGPVVYYLLHPLATVLLTLARAVWQHLVYPLLLLSRPLFELLAYYICLLFIVHGHCIKEALDEQTAERRTEETALRLFHVSTSTVPVYVALTGCMLAIPAFIFSLKLHSPPDAESKYLGPVLNGFLTLMLVPVAVALDSQLLGFLAIWTLFGVLGAFVRCYGLCWCIGWESEKDLARTVVFAFCFNMTYIILRVARSMTDRALPAPLAASCRTLDDLLSPFGTGLMVLGSHRYYLGMLILCSRHFSLVDDGGGREGEPFGRVSWRAKTRYMRWQGGMVASLLMGILTGSFYGIESLKNTAITFLCLYLGEKGSELPIWGNDGVLWCGILAVSVGMWRAALWLHQNPQFLIAMIDPNL</sequence>
<dbReference type="OrthoDB" id="10680577at2759"/>
<evidence type="ECO:0000256" key="1">
    <source>
        <dbReference type="SAM" id="Phobius"/>
    </source>
</evidence>
<dbReference type="EMBL" id="CDMY01000813">
    <property type="protein sequence ID" value="CEM34251.1"/>
    <property type="molecule type" value="Genomic_DNA"/>
</dbReference>
<dbReference type="AlphaFoldDB" id="A0A0G4GU01"/>
<evidence type="ECO:0000313" key="3">
    <source>
        <dbReference type="Proteomes" id="UP000041254"/>
    </source>
</evidence>
<protein>
    <submittedName>
        <fullName evidence="2">Uncharacterized protein</fullName>
    </submittedName>
</protein>
<organism evidence="2 3">
    <name type="scientific">Vitrella brassicaformis (strain CCMP3155)</name>
    <dbReference type="NCBI Taxonomy" id="1169540"/>
    <lineage>
        <taxon>Eukaryota</taxon>
        <taxon>Sar</taxon>
        <taxon>Alveolata</taxon>
        <taxon>Colpodellida</taxon>
        <taxon>Vitrellaceae</taxon>
        <taxon>Vitrella</taxon>
    </lineage>
</organism>
<keyword evidence="1" id="KW-0812">Transmembrane</keyword>
<feature type="transmembrane region" description="Helical" evidence="1">
    <location>
        <begin position="277"/>
        <end position="297"/>
    </location>
</feature>
<feature type="transmembrane region" description="Helical" evidence="1">
    <location>
        <begin position="482"/>
        <end position="502"/>
    </location>
</feature>